<comment type="caution">
    <text evidence="12">The sequence shown here is derived from an EMBL/GenBank/DDBJ whole genome shotgun (WGS) entry which is preliminary data.</text>
</comment>
<evidence type="ECO:0000256" key="6">
    <source>
        <dbReference type="ARBA" id="ARBA00022670"/>
    </source>
</evidence>
<dbReference type="PANTHER" id="PTHR23422:SF11">
    <property type="entry name" value="DIPEPTIDYL PEPTIDASE 3"/>
    <property type="match status" value="1"/>
</dbReference>
<dbReference type="InterPro" id="IPR005317">
    <property type="entry name" value="Dipeptidyl-peptase3"/>
</dbReference>
<accession>A0ABR3T5J2</accession>
<evidence type="ECO:0000256" key="2">
    <source>
        <dbReference type="ARBA" id="ARBA00004496"/>
    </source>
</evidence>
<keyword evidence="8 11" id="KW-0378">Hydrolase</keyword>
<keyword evidence="10 11" id="KW-0482">Metalloprotease</keyword>
<protein>
    <recommendedName>
        <fullName evidence="11">Dipeptidyl peptidase 3</fullName>
        <ecNumber evidence="11">3.4.14.4</ecNumber>
    </recommendedName>
    <alternativeName>
        <fullName evidence="11">Dipeptidyl aminopeptidase III</fullName>
    </alternativeName>
    <alternativeName>
        <fullName evidence="11">Dipeptidyl peptidase III</fullName>
    </alternativeName>
</protein>
<dbReference type="Proteomes" id="UP001521116">
    <property type="component" value="Unassembled WGS sequence"/>
</dbReference>
<name>A0ABR3T5J2_9PEZI</name>
<comment type="subcellular location">
    <subcellularLocation>
        <location evidence="2">Cytoplasm</location>
    </subcellularLocation>
</comment>
<dbReference type="Pfam" id="PF03571">
    <property type="entry name" value="Peptidase_M49"/>
    <property type="match status" value="1"/>
</dbReference>
<evidence type="ECO:0000313" key="12">
    <source>
        <dbReference type="EMBL" id="KAL1634707.1"/>
    </source>
</evidence>
<keyword evidence="4 11" id="KW-0031">Aminopeptidase</keyword>
<evidence type="ECO:0000256" key="11">
    <source>
        <dbReference type="PIRNR" id="PIRNR007828"/>
    </source>
</evidence>
<dbReference type="EC" id="3.4.14.4" evidence="11"/>
<keyword evidence="7 11" id="KW-0479">Metal-binding</keyword>
<evidence type="ECO:0000313" key="13">
    <source>
        <dbReference type="Proteomes" id="UP001521116"/>
    </source>
</evidence>
<keyword evidence="9 11" id="KW-0862">Zinc</keyword>
<dbReference type="InterPro" id="IPR039461">
    <property type="entry name" value="Peptidase_M49"/>
</dbReference>
<sequence>MDPEVLKHYLADSPPTVVPLAIKPHFEALNDQQKLYSHYLSIACLAGTRIVLRQISPESEHIYDFIVTLHRHYKGDWKKAQKDAGLSDDELKAFLDYSAQFLGNAGNYKSFGDSKFVPRLESRQLKALATLTPKTLQLYEKFKDGIFANKNVGEMHLGYPDAGHLSTYYPDSPDITKEEITILSDFLESKKLLPENTRIRKTNDGFEVLIASALDAPSKDQKDIPESEWELDGKLKGKKLKLFFGDYSKEMATIADAIKKARQYAGNDTEKSMLVAYEKSFITGSLEAYKDSQRFWIRDKGPMVETDIGFVETYRDPHGIRGEWEGFVAMVNKERTRAFGNLVEAAPSLIPRLPWEKEFEKDTFLSPDFTSLEVLTFAGSGIPAGINIPNYDDIRQKEGFKNVSLGNVLSAKAPNEPIPFIKDSDDQVYRKFRDPSFEVQVGLHELLGHGCGKLLQETAPGEYNFDVKNPPVSPITNKPVTTWYKPGQTWGSVFGPVAASYEECRAECVAMALSCDFDILKIFGFGSGETDINGEAGDVLYAGYLSMARAGIAALEFWDPKSRKWGQAHMQARYSILRTFLNAGKEFCELEYTKDDLSDLTIRLERSKILSLGRPAVEKYLQLLHIYKATADVEAGTKMYNDITHVDDFFASKVRPVVLSKKQPRKVFVQANTIPEGDKVTLKEYEATPEGMIQSYADREYI</sequence>
<keyword evidence="6 11" id="KW-0645">Protease</keyword>
<proteinExistence type="inferred from homology"/>
<evidence type="ECO:0000256" key="8">
    <source>
        <dbReference type="ARBA" id="ARBA00022801"/>
    </source>
</evidence>
<evidence type="ECO:0000256" key="9">
    <source>
        <dbReference type="ARBA" id="ARBA00022833"/>
    </source>
</evidence>
<dbReference type="EMBL" id="JAJVDC020000014">
    <property type="protein sequence ID" value="KAL1634707.1"/>
    <property type="molecule type" value="Genomic_DNA"/>
</dbReference>
<evidence type="ECO:0000256" key="10">
    <source>
        <dbReference type="ARBA" id="ARBA00023049"/>
    </source>
</evidence>
<comment type="cofactor">
    <cofactor evidence="11">
        <name>Zn(2+)</name>
        <dbReference type="ChEBI" id="CHEBI:29105"/>
    </cofactor>
    <text evidence="11">Binds 1 zinc ion per subunit.</text>
</comment>
<evidence type="ECO:0000256" key="4">
    <source>
        <dbReference type="ARBA" id="ARBA00022438"/>
    </source>
</evidence>
<comment type="similarity">
    <text evidence="3 11">Belongs to the peptidase M49 family.</text>
</comment>
<evidence type="ECO:0000256" key="1">
    <source>
        <dbReference type="ARBA" id="ARBA00001336"/>
    </source>
</evidence>
<reference evidence="12 13" key="1">
    <citation type="submission" date="2024-02" db="EMBL/GenBank/DDBJ databases">
        <title>De novo assembly and annotation of 12 fungi associated with fruit tree decline syndrome in Ontario, Canada.</title>
        <authorList>
            <person name="Sulman M."/>
            <person name="Ellouze W."/>
            <person name="Ilyukhin E."/>
        </authorList>
    </citation>
    <scope>NUCLEOTIDE SEQUENCE [LARGE SCALE GENOMIC DNA]</scope>
    <source>
        <strain evidence="12 13">M1-105</strain>
    </source>
</reference>
<dbReference type="PANTHER" id="PTHR23422">
    <property type="entry name" value="DIPEPTIDYL PEPTIDASE III-RELATED"/>
    <property type="match status" value="1"/>
</dbReference>
<keyword evidence="13" id="KW-1185">Reference proteome</keyword>
<evidence type="ECO:0000256" key="7">
    <source>
        <dbReference type="ARBA" id="ARBA00022723"/>
    </source>
</evidence>
<dbReference type="Gene3D" id="3.30.540.30">
    <property type="match status" value="3"/>
</dbReference>
<comment type="catalytic activity">
    <reaction evidence="1 11">
        <text>Release of an N-terminal dipeptide from a peptide comprising four or more residues, with broad specificity. Also acts on dipeptidyl 2-naphthylamides.</text>
        <dbReference type="EC" id="3.4.14.4"/>
    </reaction>
</comment>
<dbReference type="PIRSF" id="PIRSF007828">
    <property type="entry name" value="Dipeptidyl-peptidase_III"/>
    <property type="match status" value="1"/>
</dbReference>
<evidence type="ECO:0000256" key="3">
    <source>
        <dbReference type="ARBA" id="ARBA00010200"/>
    </source>
</evidence>
<organism evidence="12 13">
    <name type="scientific">Neofusicoccum ribis</name>
    <dbReference type="NCBI Taxonomy" id="45134"/>
    <lineage>
        <taxon>Eukaryota</taxon>
        <taxon>Fungi</taxon>
        <taxon>Dikarya</taxon>
        <taxon>Ascomycota</taxon>
        <taxon>Pezizomycotina</taxon>
        <taxon>Dothideomycetes</taxon>
        <taxon>Dothideomycetes incertae sedis</taxon>
        <taxon>Botryosphaeriales</taxon>
        <taxon>Botryosphaeriaceae</taxon>
        <taxon>Neofusicoccum</taxon>
    </lineage>
</organism>
<keyword evidence="5 11" id="KW-0963">Cytoplasm</keyword>
<evidence type="ECO:0000256" key="5">
    <source>
        <dbReference type="ARBA" id="ARBA00022490"/>
    </source>
</evidence>
<gene>
    <name evidence="12" type="ORF">SLS56_002109</name>
</gene>